<dbReference type="GO" id="GO:0051607">
    <property type="term" value="P:defense response to virus"/>
    <property type="evidence" value="ECO:0007669"/>
    <property type="project" value="UniProtKB-KW"/>
</dbReference>
<feature type="region of interest" description="Disordered" evidence="2">
    <location>
        <begin position="346"/>
        <end position="369"/>
    </location>
</feature>
<evidence type="ECO:0000313" key="5">
    <source>
        <dbReference type="Proteomes" id="UP000237968"/>
    </source>
</evidence>
<dbReference type="InterPro" id="IPR005537">
    <property type="entry name" value="RAMP_III_fam"/>
</dbReference>
<evidence type="ECO:0000256" key="1">
    <source>
        <dbReference type="ARBA" id="ARBA00023118"/>
    </source>
</evidence>
<protein>
    <submittedName>
        <fullName evidence="4">RAMP superfamily protein</fullName>
    </submittedName>
</protein>
<gene>
    <name evidence="4" type="ORF">ENSA5_55390</name>
</gene>
<dbReference type="NCBIfam" id="TIGR01898">
    <property type="entry name" value="cas_TM1791_cmr6"/>
    <property type="match status" value="1"/>
</dbReference>
<evidence type="ECO:0000259" key="3">
    <source>
        <dbReference type="Pfam" id="PF03787"/>
    </source>
</evidence>
<feature type="domain" description="CRISPR type III-associated protein" evidence="3">
    <location>
        <begin position="77"/>
        <end position="278"/>
    </location>
</feature>
<name>A0A2S9XEY5_9BACT</name>
<keyword evidence="5" id="KW-1185">Reference proteome</keyword>
<keyword evidence="1" id="KW-0051">Antiviral defense</keyword>
<evidence type="ECO:0000313" key="4">
    <source>
        <dbReference type="EMBL" id="PRP91422.1"/>
    </source>
</evidence>
<dbReference type="InterPro" id="IPR010172">
    <property type="entry name" value="CRISPR-assoc_prot_TM1791"/>
</dbReference>
<dbReference type="PANTHER" id="PTHR39965">
    <property type="entry name" value="CRISPR SYSTEM CMR SUBUNIT CMR6"/>
    <property type="match status" value="1"/>
</dbReference>
<proteinExistence type="predicted"/>
<dbReference type="AlphaFoldDB" id="A0A2S9XEY5"/>
<dbReference type="PANTHER" id="PTHR39965:SF1">
    <property type="entry name" value="CRISPR SYSTEM CMR SUBUNIT CMR6"/>
    <property type="match status" value="1"/>
</dbReference>
<sequence>MRASLSHAFDDARPEQCWNFGLAHDHLLMFASDDVRNPEMKNKWLEQLERTQISPEYSDFFRRWRATLDGPSTRRQTCEAASRLFVGHGNPSGSEVGLTVHHTWGAPVIPGSALKGLLAHRVTTLYGAQSGDEDPERERWRGVTWNKNRITRGPGDLYRVLFGAPDAEDADETSGACAGSVIFHDALYVPRAGEKDHPFARDVLTVHQKSYYDSCGASAPNDYDDPNPVGFLNVKPGARFLLALSGPADWTELAMQLLLEALEDWGVGGKTSLGYGRLLAVDEHAASASVATKASPNEDPQPIRAGPSQLLVEFEAALKGKKGVVVRETLELMLDQWPERLDKLDDKERRRAANSLNKKSSKLKKARDNALKARLNEWIARLRGESADPT</sequence>
<accession>A0A2S9XEY5</accession>
<evidence type="ECO:0000256" key="2">
    <source>
        <dbReference type="SAM" id="MobiDB-lite"/>
    </source>
</evidence>
<dbReference type="Pfam" id="PF03787">
    <property type="entry name" value="RAMPs"/>
    <property type="match status" value="1"/>
</dbReference>
<dbReference type="EMBL" id="PVNK01000242">
    <property type="protein sequence ID" value="PRP91422.1"/>
    <property type="molecule type" value="Genomic_DNA"/>
</dbReference>
<reference evidence="4 5" key="1">
    <citation type="submission" date="2018-03" db="EMBL/GenBank/DDBJ databases">
        <title>Draft Genome Sequences of the Obligatory Marine Myxobacteria Enhygromyxa salina SWB005.</title>
        <authorList>
            <person name="Poehlein A."/>
            <person name="Moghaddam J.A."/>
            <person name="Harms H."/>
            <person name="Alanjari M."/>
            <person name="Koenig G.M."/>
            <person name="Daniel R."/>
            <person name="Schaeberle T.F."/>
        </authorList>
    </citation>
    <scope>NUCLEOTIDE SEQUENCE [LARGE SCALE GENOMIC DNA]</scope>
    <source>
        <strain evidence="4 5">SWB005</strain>
    </source>
</reference>
<dbReference type="Proteomes" id="UP000237968">
    <property type="component" value="Unassembled WGS sequence"/>
</dbReference>
<organism evidence="4 5">
    <name type="scientific">Enhygromyxa salina</name>
    <dbReference type="NCBI Taxonomy" id="215803"/>
    <lineage>
        <taxon>Bacteria</taxon>
        <taxon>Pseudomonadati</taxon>
        <taxon>Myxococcota</taxon>
        <taxon>Polyangia</taxon>
        <taxon>Nannocystales</taxon>
        <taxon>Nannocystaceae</taxon>
        <taxon>Enhygromyxa</taxon>
    </lineage>
</organism>
<comment type="caution">
    <text evidence="4">The sequence shown here is derived from an EMBL/GenBank/DDBJ whole genome shotgun (WGS) entry which is preliminary data.</text>
</comment>